<evidence type="ECO:0000313" key="5">
    <source>
        <dbReference type="EMBL" id="KAL3771379.1"/>
    </source>
</evidence>
<reference evidence="5 6" key="1">
    <citation type="submission" date="2024-10" db="EMBL/GenBank/DDBJ databases">
        <title>Updated reference genomes for cyclostephanoid diatoms.</title>
        <authorList>
            <person name="Roberts W.R."/>
            <person name="Alverson A.J."/>
        </authorList>
    </citation>
    <scope>NUCLEOTIDE SEQUENCE [LARGE SCALE GENOMIC DNA]</scope>
    <source>
        <strain evidence="5 6">AJA232-27</strain>
    </source>
</reference>
<accession>A0ABD3N5H3</accession>
<feature type="region of interest" description="Disordered" evidence="4">
    <location>
        <begin position="1"/>
        <end position="254"/>
    </location>
</feature>
<feature type="compositionally biased region" description="Polar residues" evidence="4">
    <location>
        <begin position="192"/>
        <end position="204"/>
    </location>
</feature>
<comment type="caution">
    <text evidence="5">The sequence shown here is derived from an EMBL/GenBank/DDBJ whole genome shotgun (WGS) entry which is preliminary data.</text>
</comment>
<feature type="compositionally biased region" description="Polar residues" evidence="4">
    <location>
        <begin position="1"/>
        <end position="13"/>
    </location>
</feature>
<feature type="compositionally biased region" description="Polar residues" evidence="4">
    <location>
        <begin position="228"/>
        <end position="237"/>
    </location>
</feature>
<dbReference type="Pfam" id="PF10250">
    <property type="entry name" value="O-FucT"/>
    <property type="match status" value="2"/>
</dbReference>
<gene>
    <name evidence="5" type="ORF">ACHAWU_004652</name>
</gene>
<keyword evidence="6" id="KW-1185">Reference proteome</keyword>
<dbReference type="GO" id="GO:0016740">
    <property type="term" value="F:transferase activity"/>
    <property type="evidence" value="ECO:0007669"/>
    <property type="project" value="UniProtKB-KW"/>
</dbReference>
<feature type="compositionally biased region" description="Polar residues" evidence="4">
    <location>
        <begin position="130"/>
        <end position="157"/>
    </location>
</feature>
<dbReference type="Gene3D" id="3.40.50.11340">
    <property type="match status" value="2"/>
</dbReference>
<dbReference type="AlphaFoldDB" id="A0ABD3N5H3"/>
<evidence type="ECO:0000256" key="3">
    <source>
        <dbReference type="ARBA" id="ARBA00023277"/>
    </source>
</evidence>
<dbReference type="CDD" id="cd11296">
    <property type="entry name" value="O-FucT_like"/>
    <property type="match status" value="3"/>
</dbReference>
<protein>
    <submittedName>
        <fullName evidence="5">Uncharacterized protein</fullName>
    </submittedName>
</protein>
<keyword evidence="2" id="KW-0294">Fucose metabolism</keyword>
<name>A0ABD3N5H3_9STRA</name>
<feature type="compositionally biased region" description="Polar residues" evidence="4">
    <location>
        <begin position="70"/>
        <end position="108"/>
    </location>
</feature>
<keyword evidence="3" id="KW-0119">Carbohydrate metabolism</keyword>
<dbReference type="PANTHER" id="PTHR31469">
    <property type="entry name" value="OS07G0633600 PROTEIN"/>
    <property type="match status" value="1"/>
</dbReference>
<dbReference type="EMBL" id="JALLBG020000024">
    <property type="protein sequence ID" value="KAL3771379.1"/>
    <property type="molecule type" value="Genomic_DNA"/>
</dbReference>
<evidence type="ECO:0000256" key="4">
    <source>
        <dbReference type="SAM" id="MobiDB-lite"/>
    </source>
</evidence>
<keyword evidence="1" id="KW-0808">Transferase</keyword>
<evidence type="ECO:0000256" key="2">
    <source>
        <dbReference type="ARBA" id="ARBA00023253"/>
    </source>
</evidence>
<feature type="compositionally biased region" description="Basic and acidic residues" evidence="4">
    <location>
        <begin position="213"/>
        <end position="227"/>
    </location>
</feature>
<dbReference type="PANTHER" id="PTHR31469:SF8">
    <property type="entry name" value="OS07G0641000 PROTEIN"/>
    <property type="match status" value="1"/>
</dbReference>
<sequence>MTASDNVSGSRVQTGGGKVISPLHAKLSEFVNTGKDKKVDNLRKKDREIPSSKGKEANDTNETKPKMDNNKLTTTVSSEQPESIENGPQLSKQNVSNPQQNESSNKSSKGPEPPAKSKTEAAIPPKKIDNQPNLENKTKVTSQSEPPKSKTESTIPSKTDESKNVVKTTQSDPLKSEAPLPPKKNESKPNLDSKNIVKTTQSDPPKSEVSVQPKKDESKKPNLDSKNDNSPIRNPLNNADIPHPVAHLNCDDHGGPKNKQIIDEMVFWSDIPSDAAYLSPMHPLNDPNTPDDTERYLTFEPDHGGWNNIRMAMETALVMSHAMGRTLVLPPEQRMYLIDKSHSNGQRSEFGFNDFFHLDAISIEHKGFKVITMEEFLTRVGMKGELQGIYPPANRTNWSGNSEGLWGYLRNVGYTPEWDPWDCALAIPASTDPQSVVELNTTLQSIMDGSYGKPKPTLEEFNGHPTPVNASLAERMREMLADRSHLCIYDKPLQETKLIHLKIEKDVRLLTHFYAFIFFANWRQDLWSKRFVRDHLRYVDDIMCAAARVIEAVREHAKKSGLHRNISRVYDIDGAYDGMHVRRGDFQYPPTQLPAEKLHELSPMLTKGATLYVATDERDKSFFDVFRKDYDLVFLDDFLHVIPDVNTNYYGMIDQLVSYKSRVFYGTWWSTLSGYVNRMRGYYITKHKLDGYKDGTMESYYFTPAERVMEMKTQYIPVRFPIYCRGIGPQQRRRNRRENTAWIFGICILILWILNISLHAKLSDYVNEEKDKNIDIDTMNNHKISASVSSQQPTNFPHPVAHLNCEDHGGPKNKQIIDEMVYWSDIPSDAAYLSPMHPLNDPNTPDDTERYLTFEPDHRGWNNDRMVMETALVMSHAMGRTLVLPHMLLKDRSDANERQNEFDFNDFFHLDAISIEHKGFKVITMEKFLTRVAMKGELQGMYPPANQTNWSGNATELWDYLRNVGYTPEWNQLDCALAIPASTDPQSVVELNSTLQSIMDGSYGKPKPTLEEFNGHPTPVNASLAERMREMLADRSHLCIYDKLLQETKLIHLKIEKDVRLLTHFYAFIFFADWRQDLWSKRFVRDHLRYVDDIMCAAARVIEAVRDHAKRSGLHRNISHEYDVEGAYDGMHVRRGDFLKQFPPTQKSAEKLYELSPMLTKGATLYVATDERNKTFFDVFRKDYDLVFLDDFLHLIPDVSTDVRETIPIC</sequence>
<feature type="compositionally biased region" description="Basic and acidic residues" evidence="4">
    <location>
        <begin position="34"/>
        <end position="69"/>
    </location>
</feature>
<evidence type="ECO:0000313" key="6">
    <source>
        <dbReference type="Proteomes" id="UP001530293"/>
    </source>
</evidence>
<dbReference type="GO" id="GO:0006004">
    <property type="term" value="P:fucose metabolic process"/>
    <property type="evidence" value="ECO:0007669"/>
    <property type="project" value="UniProtKB-KW"/>
</dbReference>
<dbReference type="Proteomes" id="UP001530293">
    <property type="component" value="Unassembled WGS sequence"/>
</dbReference>
<dbReference type="InterPro" id="IPR019378">
    <property type="entry name" value="GDP-Fuc_O-FucTrfase"/>
</dbReference>
<dbReference type="Gene3D" id="3.40.50.11350">
    <property type="match status" value="2"/>
</dbReference>
<proteinExistence type="predicted"/>
<evidence type="ECO:0000256" key="1">
    <source>
        <dbReference type="ARBA" id="ARBA00022679"/>
    </source>
</evidence>
<organism evidence="5 6">
    <name type="scientific">Discostella pseudostelligera</name>
    <dbReference type="NCBI Taxonomy" id="259834"/>
    <lineage>
        <taxon>Eukaryota</taxon>
        <taxon>Sar</taxon>
        <taxon>Stramenopiles</taxon>
        <taxon>Ochrophyta</taxon>
        <taxon>Bacillariophyta</taxon>
        <taxon>Coscinodiscophyceae</taxon>
        <taxon>Thalassiosirophycidae</taxon>
        <taxon>Stephanodiscales</taxon>
        <taxon>Stephanodiscaceae</taxon>
        <taxon>Discostella</taxon>
    </lineage>
</organism>
<dbReference type="FunFam" id="3.40.50.11350:FF:000014">
    <property type="entry name" value="Uncharacterized protein"/>
    <property type="match status" value="1"/>
</dbReference>